<name>A0A133USY1_9EURY</name>
<organism evidence="1 2">
    <name type="scientific">candidate division MSBL1 archaeon SCGC-AAA259I14</name>
    <dbReference type="NCBI Taxonomy" id="1698268"/>
    <lineage>
        <taxon>Archaea</taxon>
        <taxon>Methanobacteriati</taxon>
        <taxon>Methanobacteriota</taxon>
        <taxon>candidate division MSBL1</taxon>
    </lineage>
</organism>
<dbReference type="EMBL" id="LHXS01000022">
    <property type="protein sequence ID" value="KXA97206.1"/>
    <property type="molecule type" value="Genomic_DNA"/>
</dbReference>
<proteinExistence type="predicted"/>
<keyword evidence="2" id="KW-1185">Reference proteome</keyword>
<sequence>TSKPRTEKHGRVQCYKGFTLKLDIVKEKGLVQVVQPFPSLFQLQKNEKENFFSAVLKETSSGLDQFDQRSSKFSQKDLAEKLVGDYRDLDDPQDISLKGFAREESSRYDEDFERVKELLKRLAGRWEKPLIFSGYESDSSQEVGKDEPPDGNS</sequence>
<gene>
    <name evidence="1" type="ORF">AKJ38_01780</name>
</gene>
<evidence type="ECO:0000313" key="2">
    <source>
        <dbReference type="Proteomes" id="UP000070414"/>
    </source>
</evidence>
<dbReference type="AlphaFoldDB" id="A0A133USY1"/>
<feature type="non-terminal residue" evidence="1">
    <location>
        <position position="1"/>
    </location>
</feature>
<evidence type="ECO:0000313" key="1">
    <source>
        <dbReference type="EMBL" id="KXA97206.1"/>
    </source>
</evidence>
<reference evidence="1 2" key="1">
    <citation type="journal article" date="2016" name="Sci. Rep.">
        <title>Metabolic traits of an uncultured archaeal lineage -MSBL1- from brine pools of the Red Sea.</title>
        <authorList>
            <person name="Mwirichia R."/>
            <person name="Alam I."/>
            <person name="Rashid M."/>
            <person name="Vinu M."/>
            <person name="Ba-Alawi W."/>
            <person name="Anthony Kamau A."/>
            <person name="Kamanda Ngugi D."/>
            <person name="Goker M."/>
            <person name="Klenk H.P."/>
            <person name="Bajic V."/>
            <person name="Stingl U."/>
        </authorList>
    </citation>
    <scope>NUCLEOTIDE SEQUENCE [LARGE SCALE GENOMIC DNA]</scope>
    <source>
        <strain evidence="1">SCGC-AAA259I14</strain>
    </source>
</reference>
<protein>
    <submittedName>
        <fullName evidence="1">Uncharacterized protein</fullName>
    </submittedName>
</protein>
<comment type="caution">
    <text evidence="1">The sequence shown here is derived from an EMBL/GenBank/DDBJ whole genome shotgun (WGS) entry which is preliminary data.</text>
</comment>
<dbReference type="Proteomes" id="UP000070414">
    <property type="component" value="Unassembled WGS sequence"/>
</dbReference>
<accession>A0A133USY1</accession>